<name>A0AAD8JCC3_9APIA</name>
<gene>
    <name evidence="2" type="ORF">POM88_001104</name>
</gene>
<protein>
    <submittedName>
        <fullName evidence="2">Uncharacterized protein</fullName>
    </submittedName>
</protein>
<dbReference type="Proteomes" id="UP001237642">
    <property type="component" value="Unassembled WGS sequence"/>
</dbReference>
<feature type="region of interest" description="Disordered" evidence="1">
    <location>
        <begin position="169"/>
        <end position="203"/>
    </location>
</feature>
<accession>A0AAD8JCC3</accession>
<reference evidence="2" key="2">
    <citation type="submission" date="2023-05" db="EMBL/GenBank/DDBJ databases">
        <authorList>
            <person name="Schelkunov M.I."/>
        </authorList>
    </citation>
    <scope>NUCLEOTIDE SEQUENCE</scope>
    <source>
        <strain evidence="2">Hsosn_3</strain>
        <tissue evidence="2">Leaf</tissue>
    </source>
</reference>
<evidence type="ECO:0000313" key="2">
    <source>
        <dbReference type="EMBL" id="KAK1401499.1"/>
    </source>
</evidence>
<organism evidence="2 3">
    <name type="scientific">Heracleum sosnowskyi</name>
    <dbReference type="NCBI Taxonomy" id="360622"/>
    <lineage>
        <taxon>Eukaryota</taxon>
        <taxon>Viridiplantae</taxon>
        <taxon>Streptophyta</taxon>
        <taxon>Embryophyta</taxon>
        <taxon>Tracheophyta</taxon>
        <taxon>Spermatophyta</taxon>
        <taxon>Magnoliopsida</taxon>
        <taxon>eudicotyledons</taxon>
        <taxon>Gunneridae</taxon>
        <taxon>Pentapetalae</taxon>
        <taxon>asterids</taxon>
        <taxon>campanulids</taxon>
        <taxon>Apiales</taxon>
        <taxon>Apiaceae</taxon>
        <taxon>Apioideae</taxon>
        <taxon>apioid superclade</taxon>
        <taxon>Tordylieae</taxon>
        <taxon>Tordyliinae</taxon>
        <taxon>Heracleum</taxon>
    </lineage>
</organism>
<reference evidence="2" key="1">
    <citation type="submission" date="2023-02" db="EMBL/GenBank/DDBJ databases">
        <title>Genome of toxic invasive species Heracleum sosnowskyi carries increased number of genes despite the absence of recent whole-genome duplications.</title>
        <authorList>
            <person name="Schelkunov M."/>
            <person name="Shtratnikova V."/>
            <person name="Makarenko M."/>
            <person name="Klepikova A."/>
            <person name="Omelchenko D."/>
            <person name="Novikova G."/>
            <person name="Obukhova E."/>
            <person name="Bogdanov V."/>
            <person name="Penin A."/>
            <person name="Logacheva M."/>
        </authorList>
    </citation>
    <scope>NUCLEOTIDE SEQUENCE</scope>
    <source>
        <strain evidence="2">Hsosn_3</strain>
        <tissue evidence="2">Leaf</tissue>
    </source>
</reference>
<dbReference type="EMBL" id="JAUIZM010000001">
    <property type="protein sequence ID" value="KAK1401499.1"/>
    <property type="molecule type" value="Genomic_DNA"/>
</dbReference>
<keyword evidence="3" id="KW-1185">Reference proteome</keyword>
<comment type="caution">
    <text evidence="2">The sequence shown here is derived from an EMBL/GenBank/DDBJ whole genome shotgun (WGS) entry which is preliminary data.</text>
</comment>
<evidence type="ECO:0000256" key="1">
    <source>
        <dbReference type="SAM" id="MobiDB-lite"/>
    </source>
</evidence>
<sequence length="298" mass="33432">MLFGGHTLYLTFARARTSPINILPSVVTAKTVHTTSNARINIEQNGLTNKHHFTTLDEGMSKNAPEVIPATQSTYFPDLKINEDYAKEIQNSVILVTNNKETMESVSLIVEGLGFEHVLVRGLNCKTFIAHFLLEENLDVVWYKLLEKENHLEQDITFARTSEVEGPDGVYITQEKGNSDKSAVGINSEKRENNGSVSEDSEIDNSRMEHHKTYNSQQQAIAGEIESKCGEIGEFPRNQQESDIEESTSLLNPITPLTHFESDMIEGVLVENWNWCARDESESEVTEMNSKCNTNSSC</sequence>
<evidence type="ECO:0000313" key="3">
    <source>
        <dbReference type="Proteomes" id="UP001237642"/>
    </source>
</evidence>
<proteinExistence type="predicted"/>
<dbReference type="AlphaFoldDB" id="A0AAD8JCC3"/>